<dbReference type="HOGENOM" id="CLU_012062_16_9_6"/>
<dbReference type="Gene3D" id="2.40.100.10">
    <property type="entry name" value="Cyclophilin-like"/>
    <property type="match status" value="1"/>
</dbReference>
<evidence type="ECO:0000259" key="8">
    <source>
        <dbReference type="PROSITE" id="PS50072"/>
    </source>
</evidence>
<dbReference type="InterPro" id="IPR024936">
    <property type="entry name" value="Cyclophilin-type_PPIase"/>
</dbReference>
<keyword evidence="6 7" id="KW-0413">Isomerase</keyword>
<comment type="similarity">
    <text evidence="3 7">Belongs to the cyclophilin-type PPIase family.</text>
</comment>
<evidence type="ECO:0000313" key="9">
    <source>
        <dbReference type="EMBL" id="ABQ13085.1"/>
    </source>
</evidence>
<dbReference type="AlphaFoldDB" id="A5EWG8"/>
<dbReference type="PIRSF" id="PIRSF001467">
    <property type="entry name" value="Peptidylpro_ismrse"/>
    <property type="match status" value="1"/>
</dbReference>
<evidence type="ECO:0000313" key="10">
    <source>
        <dbReference type="Proteomes" id="UP000000248"/>
    </source>
</evidence>
<dbReference type="OrthoDB" id="9807797at2"/>
<dbReference type="GO" id="GO:0005737">
    <property type="term" value="C:cytoplasm"/>
    <property type="evidence" value="ECO:0007669"/>
    <property type="project" value="UniProtKB-SubCell"/>
</dbReference>
<organism evidence="9 10">
    <name type="scientific">Dichelobacter nodosus (strain VCS1703A)</name>
    <dbReference type="NCBI Taxonomy" id="246195"/>
    <lineage>
        <taxon>Bacteria</taxon>
        <taxon>Pseudomonadati</taxon>
        <taxon>Pseudomonadota</taxon>
        <taxon>Gammaproteobacteria</taxon>
        <taxon>Cardiobacteriales</taxon>
        <taxon>Cardiobacteriaceae</taxon>
        <taxon>Dichelobacter</taxon>
    </lineage>
</organism>
<reference evidence="9 10" key="1">
    <citation type="journal article" date="2007" name="Nat. Biotechnol.">
        <title>Genome sequence and identification of candidate vaccine antigens from the animal pathogen Dichelobacter nodosus.</title>
        <authorList>
            <person name="Myers G.S."/>
            <person name="Parker D."/>
            <person name="Al-Hasani K."/>
            <person name="Kennan R.M."/>
            <person name="Seemann T."/>
            <person name="Ren Q."/>
            <person name="Badger J.H."/>
            <person name="Selengut J.D."/>
            <person name="Deboy R.T."/>
            <person name="Tettelin H."/>
            <person name="Boyce J.D."/>
            <person name="McCarl V.P."/>
            <person name="Han X."/>
            <person name="Nelson W.C."/>
            <person name="Madupu R."/>
            <person name="Mohamoud Y."/>
            <person name="Holley T."/>
            <person name="Fedorova N."/>
            <person name="Khouri H."/>
            <person name="Bottomley S.P."/>
            <person name="Whittington R.J."/>
            <person name="Adler B."/>
            <person name="Songer J.G."/>
            <person name="Rood J.I."/>
            <person name="Paulsen I.T."/>
        </authorList>
    </citation>
    <scope>NUCLEOTIDE SEQUENCE [LARGE SCALE GENOMIC DNA]</scope>
    <source>
        <strain evidence="9 10">VCS1703A</strain>
    </source>
</reference>
<keyword evidence="10" id="KW-1185">Reference proteome</keyword>
<dbReference type="InterPro" id="IPR020892">
    <property type="entry name" value="Cyclophilin-type_PPIase_CS"/>
</dbReference>
<evidence type="ECO:0000256" key="5">
    <source>
        <dbReference type="ARBA" id="ARBA00023110"/>
    </source>
</evidence>
<dbReference type="STRING" id="246195.DNO_0210"/>
<dbReference type="FunFam" id="2.40.100.10:FF:000004">
    <property type="entry name" value="Peptidyl-prolyl cis-trans isomerase"/>
    <property type="match status" value="1"/>
</dbReference>
<dbReference type="RefSeq" id="WP_011927957.1">
    <property type="nucleotide sequence ID" value="NC_009446.1"/>
</dbReference>
<dbReference type="eggNOG" id="COG0652">
    <property type="taxonomic scope" value="Bacteria"/>
</dbReference>
<sequence>MIRLHTNKGTIDIELDHEKAPKTAANFQQYVTEGFYDGTIFHRVIAGFMIQGGGMTAGLKEKKTREPIENEADNGLQNLRGTIAMARTANPHSASAQFFINLVDNDFLNHTGKNAHGWGYAVFGKVVSGMEVVDAIAKTKTGRMGFYDDVPTEEIIIERAELIA</sequence>
<evidence type="ECO:0000256" key="4">
    <source>
        <dbReference type="ARBA" id="ARBA00022490"/>
    </source>
</evidence>
<dbReference type="PROSITE" id="PS50072">
    <property type="entry name" value="CSA_PPIASE_2"/>
    <property type="match status" value="1"/>
</dbReference>
<dbReference type="GO" id="GO:0006457">
    <property type="term" value="P:protein folding"/>
    <property type="evidence" value="ECO:0007669"/>
    <property type="project" value="InterPro"/>
</dbReference>
<keyword evidence="4" id="KW-0963">Cytoplasm</keyword>
<dbReference type="SUPFAM" id="SSF50891">
    <property type="entry name" value="Cyclophilin-like"/>
    <property type="match status" value="1"/>
</dbReference>
<accession>A5EWG8</accession>
<dbReference type="EMBL" id="CP000513">
    <property type="protein sequence ID" value="ABQ13085.1"/>
    <property type="molecule type" value="Genomic_DNA"/>
</dbReference>
<protein>
    <recommendedName>
        <fullName evidence="7">Peptidyl-prolyl cis-trans isomerase</fullName>
        <shortName evidence="7">PPIase</shortName>
        <ecNumber evidence="7">5.2.1.8</ecNumber>
    </recommendedName>
</protein>
<gene>
    <name evidence="9" type="ordered locus">DNO_0210</name>
</gene>
<dbReference type="KEGG" id="dno:DNO_0210"/>
<keyword evidence="5 7" id="KW-0697">Rotamase</keyword>
<dbReference type="EC" id="5.2.1.8" evidence="7"/>
<dbReference type="InterPro" id="IPR002130">
    <property type="entry name" value="Cyclophilin-type_PPIase_dom"/>
</dbReference>
<evidence type="ECO:0000256" key="7">
    <source>
        <dbReference type="RuleBase" id="RU363019"/>
    </source>
</evidence>
<dbReference type="CDD" id="cd01920">
    <property type="entry name" value="cyclophilin_EcCYP_like"/>
    <property type="match status" value="1"/>
</dbReference>
<name>A5EWG8_DICNV</name>
<dbReference type="GO" id="GO:0003755">
    <property type="term" value="F:peptidyl-prolyl cis-trans isomerase activity"/>
    <property type="evidence" value="ECO:0007669"/>
    <property type="project" value="UniProtKB-UniRule"/>
</dbReference>
<dbReference type="Pfam" id="PF00160">
    <property type="entry name" value="Pro_isomerase"/>
    <property type="match status" value="1"/>
</dbReference>
<comment type="function">
    <text evidence="1 7">PPIases accelerate the folding of proteins. It catalyzes the cis-trans isomerization of proline imidic peptide bonds in oligopeptides.</text>
</comment>
<dbReference type="Proteomes" id="UP000000248">
    <property type="component" value="Chromosome"/>
</dbReference>
<evidence type="ECO:0000256" key="3">
    <source>
        <dbReference type="ARBA" id="ARBA00007365"/>
    </source>
</evidence>
<evidence type="ECO:0000256" key="1">
    <source>
        <dbReference type="ARBA" id="ARBA00002388"/>
    </source>
</evidence>
<evidence type="ECO:0000256" key="6">
    <source>
        <dbReference type="ARBA" id="ARBA00023235"/>
    </source>
</evidence>
<dbReference type="InterPro" id="IPR029000">
    <property type="entry name" value="Cyclophilin-like_dom_sf"/>
</dbReference>
<comment type="catalytic activity">
    <reaction evidence="7">
        <text>[protein]-peptidylproline (omega=180) = [protein]-peptidylproline (omega=0)</text>
        <dbReference type="Rhea" id="RHEA:16237"/>
        <dbReference type="Rhea" id="RHEA-COMP:10747"/>
        <dbReference type="Rhea" id="RHEA-COMP:10748"/>
        <dbReference type="ChEBI" id="CHEBI:83833"/>
        <dbReference type="ChEBI" id="CHEBI:83834"/>
        <dbReference type="EC" id="5.2.1.8"/>
    </reaction>
</comment>
<dbReference type="PROSITE" id="PS00170">
    <property type="entry name" value="CSA_PPIASE_1"/>
    <property type="match status" value="1"/>
</dbReference>
<proteinExistence type="inferred from homology"/>
<feature type="domain" description="PPIase cyclophilin-type" evidence="8">
    <location>
        <begin position="1"/>
        <end position="162"/>
    </location>
</feature>
<dbReference type="InterPro" id="IPR044665">
    <property type="entry name" value="E_coli_cyclophilin_A-like"/>
</dbReference>
<evidence type="ECO:0000256" key="2">
    <source>
        <dbReference type="ARBA" id="ARBA00004496"/>
    </source>
</evidence>
<dbReference type="PANTHER" id="PTHR43246">
    <property type="entry name" value="PEPTIDYL-PROLYL CIS-TRANS ISOMERASE CYP38, CHLOROPLASTIC"/>
    <property type="match status" value="1"/>
</dbReference>
<dbReference type="PRINTS" id="PR00153">
    <property type="entry name" value="CSAPPISMRASE"/>
</dbReference>
<comment type="subcellular location">
    <subcellularLocation>
        <location evidence="2">Cytoplasm</location>
    </subcellularLocation>
</comment>